<keyword evidence="3" id="KW-1185">Reference proteome</keyword>
<gene>
    <name evidence="2" type="ORF">Mco01_26580</name>
</gene>
<protein>
    <submittedName>
        <fullName evidence="2">Uncharacterized protein</fullName>
    </submittedName>
</protein>
<sequence length="495" mass="52901">MNFSRPRRWASLVTATVVAVTTAVVGVASPAFAEPHADAKQCDNNSGIYYQSIGSPYGSQEIYGTKPRLYSAGNNASIYGEAYLKAGDYLSIDRTNDIVPLSSDIHYRQYTTSELAGKLGGDFTWHYCEKITPDGLVEYDRAPFDGWYYTRSIDGAHRGVRLCITRPSVSDKAVCVGENTSPGGWYVDNDDDSNDWFYIPPGSTTPDEPDPPSTSTSSLVAFQANTGFLFTRDANGAMVDTRYGMMRGTSPATSNGQVAFQANTGFLFTRATNGAMHDTQLGMMAGTSPSISGGQIAFQANTSLLFTRNMSTGKTVDLRLGLMAGTSPSIAGDTGSWRIAFQANDGFLYYRDSGGATVNTGFGMMRGTSPSIAKLSDGRYVIAFQANTGLLWVLNSNGTGTDLRLGLMTDTSPAISASGTSWTIAFQANTGFLFTRNSAGSTVDTRYGMMAHTSPSIRGSRIVFQANDGFLYYRDGTSAAVNTAYGMMAGTNPAA</sequence>
<organism evidence="2 3">
    <name type="scientific">Microbispora corallina</name>
    <dbReference type="NCBI Taxonomy" id="83302"/>
    <lineage>
        <taxon>Bacteria</taxon>
        <taxon>Bacillati</taxon>
        <taxon>Actinomycetota</taxon>
        <taxon>Actinomycetes</taxon>
        <taxon>Streptosporangiales</taxon>
        <taxon>Streptosporangiaceae</taxon>
        <taxon>Microbispora</taxon>
    </lineage>
</organism>
<evidence type="ECO:0000313" key="3">
    <source>
        <dbReference type="Proteomes" id="UP000603904"/>
    </source>
</evidence>
<proteinExistence type="predicted"/>
<evidence type="ECO:0000256" key="1">
    <source>
        <dbReference type="SAM" id="SignalP"/>
    </source>
</evidence>
<name>A0ABQ4FXW9_9ACTN</name>
<dbReference type="SUPFAM" id="SSF69304">
    <property type="entry name" value="Tricorn protease N-terminal domain"/>
    <property type="match status" value="1"/>
</dbReference>
<keyword evidence="1" id="KW-0732">Signal</keyword>
<dbReference type="Proteomes" id="UP000603904">
    <property type="component" value="Unassembled WGS sequence"/>
</dbReference>
<evidence type="ECO:0000313" key="2">
    <source>
        <dbReference type="EMBL" id="GIH39658.1"/>
    </source>
</evidence>
<accession>A0ABQ4FXW9</accession>
<dbReference type="EMBL" id="BOOC01000009">
    <property type="protein sequence ID" value="GIH39658.1"/>
    <property type="molecule type" value="Genomic_DNA"/>
</dbReference>
<feature type="signal peptide" evidence="1">
    <location>
        <begin position="1"/>
        <end position="33"/>
    </location>
</feature>
<reference evidence="2 3" key="1">
    <citation type="submission" date="2021-01" db="EMBL/GenBank/DDBJ databases">
        <title>Whole genome shotgun sequence of Microbispora corallina NBRC 16416.</title>
        <authorList>
            <person name="Komaki H."/>
            <person name="Tamura T."/>
        </authorList>
    </citation>
    <scope>NUCLEOTIDE SEQUENCE [LARGE SCALE GENOMIC DNA]</scope>
    <source>
        <strain evidence="2 3">NBRC 16416</strain>
    </source>
</reference>
<dbReference type="RefSeq" id="WP_239103577.1">
    <property type="nucleotide sequence ID" value="NZ_BAAAGP010000004.1"/>
</dbReference>
<comment type="caution">
    <text evidence="2">The sequence shown here is derived from an EMBL/GenBank/DDBJ whole genome shotgun (WGS) entry which is preliminary data.</text>
</comment>
<feature type="chain" id="PRO_5045474323" evidence="1">
    <location>
        <begin position="34"/>
        <end position="495"/>
    </location>
</feature>